<evidence type="ECO:0000256" key="6">
    <source>
        <dbReference type="SAM" id="MobiDB-lite"/>
    </source>
</evidence>
<feature type="region of interest" description="Disordered" evidence="6">
    <location>
        <begin position="256"/>
        <end position="397"/>
    </location>
</feature>
<feature type="compositionally biased region" description="Polar residues" evidence="6">
    <location>
        <begin position="177"/>
        <end position="191"/>
    </location>
</feature>
<dbReference type="InterPro" id="IPR000504">
    <property type="entry name" value="RRM_dom"/>
</dbReference>
<evidence type="ECO:0000256" key="2">
    <source>
        <dbReference type="ARBA" id="ARBA00022771"/>
    </source>
</evidence>
<dbReference type="InterPro" id="IPR012677">
    <property type="entry name" value="Nucleotide-bd_a/b_plait_sf"/>
</dbReference>
<sequence length="1194" mass="125570">MQQPQYPQQLQQQQGQTLPLQQAHQPPPLNATNPSVPPVRSLLAAWDEIEACLSCPVCRTFVRVPRLTPCMHIVCTACIKTHYDGETFHCPVCEVITSERAVFWPVEQMERLSEILEAHPSFRAAIRTALSRLETGELDSINKAEAARGFSSANLQSAFPPPRSSLSMPVHHPHPQQPETAPQPMSTQMHLQPQHYDAVHPPASQHMHPGGGEYLGQYQQPQTGIGGQPLPGLMSAQSSQLAAARQSLALVQAGGETTPLSSDMPPPYTELGPQGPPPGMGPRMTRGVPPPGPSHPHLLSSPAPLQQLHPNLPQPHQQIPPQQTHTMPQPSALSPPDYALAGHAPSANSQVPPLPLQPNGHFLESPGGPEGPMGFAPPQGQYVQPGGAPVGYAPPQSQYLQPGVGQQEMLPPPNAAEPREFHVHAQYLAAGSQRLPAGGGGHDPNLTAAFPQDPPNGMPGPGPAGGPRPLEGPMQPSAELTPSMRGMPEPQGYPMQNSGPHGNPMPGPGPQGSPILRPPLDPGVFPMHRHQGPSPSLPPAHPLRATPFPNGPAQNLSGAPHLQGPLLTPPGTVADPRQQQQQGGERYPMQQNGSGVGLPPEAQAGGSVEDRQKGGAKQQLQPKKGQKAFPVSAEYPPPPPPPPPGGAAAAGSGTPSGSAPASSPAAAVGRYPQNQQPPFASANSFAARAMRYVAVPKAGGSKQGSSAATTPPSSTTPTPAAGTAASGTTAGGVATGGAMKKGPPGSNIFLCRLPEWATDTDILNMTKKYVKVLGVRVMKHDSGASKSIAHLSLASPREAFQAIRSLNGKVMTLDPSDKRAAGRPPGFFQKIPIKADVRKTELADMLCCLSPEEARELLMRTSYISGGNQEAELQEHSVSATAAQGTTPTPAPTQPPPGLLGESPSDLATAAAAVAEAAAATSAHQQRAQQQQQKRTEGGAGETGLNGVDGHHWQQPEIRPSEKKEGTDSWNLVAKPAAPPPGLPANVNVNGDVGVKEVAEKEGQTGIGRAKETQQLVAMGAAQEEQGDEEEVWNEGSRNGKVDTNEAETHTTEEKEAMRENEKPEEEQDQRNGHEELKEESQSPAAPQVAEVSLPAASPVFVEEEEGKEENPGKGKEVESKEAEVVPLGESQDFPPVVAEERTKKTAEEEELPADKPATSADSLQPPRQSEEEGEKAEEGGEKKTAQGEEKKDD</sequence>
<feature type="region of interest" description="Disordered" evidence="6">
    <location>
        <begin position="698"/>
        <end position="739"/>
    </location>
</feature>
<dbReference type="InterPro" id="IPR013083">
    <property type="entry name" value="Znf_RING/FYVE/PHD"/>
</dbReference>
<dbReference type="EMBL" id="CDMZ01003819">
    <property type="protein sequence ID" value="CEM47691.1"/>
    <property type="molecule type" value="Genomic_DNA"/>
</dbReference>
<dbReference type="CDD" id="cd16449">
    <property type="entry name" value="RING-HC"/>
    <property type="match status" value="1"/>
</dbReference>
<feature type="compositionally biased region" description="Pro residues" evidence="6">
    <location>
        <begin position="889"/>
        <end position="898"/>
    </location>
</feature>
<dbReference type="Gene3D" id="3.30.70.330">
    <property type="match status" value="1"/>
</dbReference>
<feature type="region of interest" description="Disordered" evidence="6">
    <location>
        <begin position="152"/>
        <end position="238"/>
    </location>
</feature>
<feature type="compositionally biased region" description="Pro residues" evidence="6">
    <location>
        <begin position="452"/>
        <end position="466"/>
    </location>
</feature>
<keyword evidence="5" id="KW-0694">RNA-binding</keyword>
<feature type="compositionally biased region" description="Basic and acidic residues" evidence="6">
    <location>
        <begin position="1069"/>
        <end position="1081"/>
    </location>
</feature>
<feature type="compositionally biased region" description="Basic and acidic residues" evidence="6">
    <location>
        <begin position="1109"/>
        <end position="1124"/>
    </location>
</feature>
<feature type="domain" description="RRM" evidence="8">
    <location>
        <begin position="746"/>
        <end position="818"/>
    </location>
</feature>
<feature type="domain" description="RING-type" evidence="7">
    <location>
        <begin position="55"/>
        <end position="94"/>
    </location>
</feature>
<feature type="compositionally biased region" description="Basic and acidic residues" evidence="6">
    <location>
        <begin position="1038"/>
        <end position="1062"/>
    </location>
</feature>
<dbReference type="SUPFAM" id="SSF54928">
    <property type="entry name" value="RNA-binding domain, RBD"/>
    <property type="match status" value="1"/>
</dbReference>
<dbReference type="AlphaFoldDB" id="A0A0G4HTJ2"/>
<dbReference type="CDD" id="cd00590">
    <property type="entry name" value="RRM_SF"/>
    <property type="match status" value="1"/>
</dbReference>
<dbReference type="PROSITE" id="PS50102">
    <property type="entry name" value="RRM"/>
    <property type="match status" value="1"/>
</dbReference>
<organism evidence="9">
    <name type="scientific">Chromera velia CCMP2878</name>
    <dbReference type="NCBI Taxonomy" id="1169474"/>
    <lineage>
        <taxon>Eukaryota</taxon>
        <taxon>Sar</taxon>
        <taxon>Alveolata</taxon>
        <taxon>Colpodellida</taxon>
        <taxon>Chromeraceae</taxon>
        <taxon>Chromera</taxon>
    </lineage>
</organism>
<feature type="region of interest" description="Disordered" evidence="6">
    <location>
        <begin position="435"/>
        <end position="675"/>
    </location>
</feature>
<feature type="compositionally biased region" description="Low complexity" evidence="6">
    <location>
        <begin position="646"/>
        <end position="667"/>
    </location>
</feature>
<dbReference type="Pfam" id="PF00076">
    <property type="entry name" value="RRM_1"/>
    <property type="match status" value="1"/>
</dbReference>
<feature type="region of interest" description="Disordered" evidence="6">
    <location>
        <begin position="870"/>
        <end position="1194"/>
    </location>
</feature>
<dbReference type="Gene3D" id="3.30.40.10">
    <property type="entry name" value="Zinc/RING finger domain, C3HC4 (zinc finger)"/>
    <property type="match status" value="1"/>
</dbReference>
<dbReference type="InterPro" id="IPR001841">
    <property type="entry name" value="Znf_RING"/>
</dbReference>
<name>A0A0G4HTJ2_9ALVE</name>
<dbReference type="SUPFAM" id="SSF57850">
    <property type="entry name" value="RING/U-box"/>
    <property type="match status" value="1"/>
</dbReference>
<dbReference type="GO" id="GO:0003723">
    <property type="term" value="F:RNA binding"/>
    <property type="evidence" value="ECO:0007669"/>
    <property type="project" value="UniProtKB-UniRule"/>
</dbReference>
<dbReference type="VEuPathDB" id="CryptoDB:Cvel_8470"/>
<feature type="compositionally biased region" description="Low complexity" evidence="6">
    <location>
        <begin position="704"/>
        <end position="728"/>
    </location>
</feature>
<keyword evidence="1" id="KW-0479">Metal-binding</keyword>
<evidence type="ECO:0000259" key="7">
    <source>
        <dbReference type="PROSITE" id="PS50089"/>
    </source>
</evidence>
<evidence type="ECO:0000259" key="8">
    <source>
        <dbReference type="PROSITE" id="PS50102"/>
    </source>
</evidence>
<dbReference type="PROSITE" id="PS50089">
    <property type="entry name" value="ZF_RING_2"/>
    <property type="match status" value="1"/>
</dbReference>
<dbReference type="InterPro" id="IPR017907">
    <property type="entry name" value="Znf_RING_CS"/>
</dbReference>
<proteinExistence type="predicted"/>
<feature type="compositionally biased region" description="Basic and acidic residues" evidence="6">
    <location>
        <begin position="1177"/>
        <end position="1194"/>
    </location>
</feature>
<evidence type="ECO:0000256" key="4">
    <source>
        <dbReference type="PROSITE-ProRule" id="PRU00175"/>
    </source>
</evidence>
<evidence type="ECO:0000256" key="1">
    <source>
        <dbReference type="ARBA" id="ARBA00022723"/>
    </source>
</evidence>
<feature type="compositionally biased region" description="Basic and acidic residues" evidence="6">
    <location>
        <begin position="994"/>
        <end position="1003"/>
    </location>
</feature>
<dbReference type="Pfam" id="PF00097">
    <property type="entry name" value="zf-C3HC4"/>
    <property type="match status" value="1"/>
</dbReference>
<feature type="region of interest" description="Disordered" evidence="6">
    <location>
        <begin position="1"/>
        <end position="34"/>
    </location>
</feature>
<dbReference type="PROSITE" id="PS00518">
    <property type="entry name" value="ZF_RING_1"/>
    <property type="match status" value="1"/>
</dbReference>
<reference evidence="9" key="1">
    <citation type="submission" date="2014-11" db="EMBL/GenBank/DDBJ databases">
        <authorList>
            <person name="Otto D Thomas"/>
            <person name="Naeem Raeece"/>
        </authorList>
    </citation>
    <scope>NUCLEOTIDE SEQUENCE</scope>
</reference>
<feature type="compositionally biased region" description="Pro residues" evidence="6">
    <location>
        <begin position="503"/>
        <end position="521"/>
    </location>
</feature>
<evidence type="ECO:0000313" key="9">
    <source>
        <dbReference type="EMBL" id="CEM47691.1"/>
    </source>
</evidence>
<feature type="compositionally biased region" description="Low complexity" evidence="6">
    <location>
        <begin position="1"/>
        <end position="24"/>
    </location>
</feature>
<dbReference type="GO" id="GO:0008270">
    <property type="term" value="F:zinc ion binding"/>
    <property type="evidence" value="ECO:0007669"/>
    <property type="project" value="UniProtKB-KW"/>
</dbReference>
<evidence type="ECO:0000256" key="3">
    <source>
        <dbReference type="ARBA" id="ARBA00022833"/>
    </source>
</evidence>
<feature type="compositionally biased region" description="Basic and acidic residues" evidence="6">
    <location>
        <begin position="949"/>
        <end position="967"/>
    </location>
</feature>
<keyword evidence="3" id="KW-0862">Zinc</keyword>
<feature type="compositionally biased region" description="Polar residues" evidence="6">
    <location>
        <begin position="577"/>
        <end position="593"/>
    </location>
</feature>
<dbReference type="InterPro" id="IPR035979">
    <property type="entry name" value="RBD_domain_sf"/>
</dbReference>
<dbReference type="SMART" id="SM00360">
    <property type="entry name" value="RRM"/>
    <property type="match status" value="1"/>
</dbReference>
<accession>A0A0G4HTJ2</accession>
<feature type="compositionally biased region" description="Low complexity" evidence="6">
    <location>
        <begin position="295"/>
        <end position="330"/>
    </location>
</feature>
<feature type="compositionally biased region" description="Low complexity" evidence="6">
    <location>
        <begin position="908"/>
        <end position="933"/>
    </location>
</feature>
<evidence type="ECO:0000256" key="5">
    <source>
        <dbReference type="PROSITE-ProRule" id="PRU00176"/>
    </source>
</evidence>
<gene>
    <name evidence="9" type="ORF">Cvel_8470</name>
</gene>
<dbReference type="InterPro" id="IPR018957">
    <property type="entry name" value="Znf_C3HC4_RING-type"/>
</dbReference>
<dbReference type="SMART" id="SM00184">
    <property type="entry name" value="RING"/>
    <property type="match status" value="1"/>
</dbReference>
<protein>
    <recommendedName>
        <fullName evidence="10">RING-type domain-containing protein</fullName>
    </recommendedName>
</protein>
<feature type="compositionally biased region" description="Pro residues" evidence="6">
    <location>
        <begin position="264"/>
        <end position="280"/>
    </location>
</feature>
<evidence type="ECO:0008006" key="10">
    <source>
        <dbReference type="Google" id="ProtNLM"/>
    </source>
</evidence>
<feature type="compositionally biased region" description="Pro residues" evidence="6">
    <location>
        <begin position="635"/>
        <end position="645"/>
    </location>
</feature>
<keyword evidence="2 4" id="KW-0863">Zinc-finger</keyword>